<gene>
    <name evidence="4" type="ORF">G4223_02785</name>
</gene>
<dbReference type="EMBL" id="JAAIYP010000009">
    <property type="protein sequence ID" value="NFV79041.1"/>
    <property type="molecule type" value="Genomic_DNA"/>
</dbReference>
<comment type="caution">
    <text evidence="4">The sequence shown here is derived from an EMBL/GenBank/DDBJ whole genome shotgun (WGS) entry which is preliminary data.</text>
</comment>
<organism evidence="4 5">
    <name type="scientific">Magnetospirillum aberrantis SpK</name>
    <dbReference type="NCBI Taxonomy" id="908842"/>
    <lineage>
        <taxon>Bacteria</taxon>
        <taxon>Pseudomonadati</taxon>
        <taxon>Pseudomonadota</taxon>
        <taxon>Alphaproteobacteria</taxon>
        <taxon>Rhodospirillales</taxon>
        <taxon>Rhodospirillaceae</taxon>
        <taxon>Magnetospirillum</taxon>
    </lineage>
</organism>
<evidence type="ECO:0000313" key="4">
    <source>
        <dbReference type="EMBL" id="NFV79041.1"/>
    </source>
</evidence>
<dbReference type="Proteomes" id="UP000480684">
    <property type="component" value="Unassembled WGS sequence"/>
</dbReference>
<evidence type="ECO:0000256" key="1">
    <source>
        <dbReference type="ARBA" id="ARBA00010634"/>
    </source>
</evidence>
<sequence length="340" mass="37136">MSPNWPRRLIACGLVACVAWMGLPVSANSSGFRDEMRRAVEEAERELEPAAPQSATSQAQPPQSQPPQSQPMETRPAAVPQPQPAPVIVHKPVPSSQAVAPKSAEPAPGKLLPSPLLQPAVVEPEAAEVEPVAVLNDPIEMINRGIMAFNVAAMKYVFDPLVNFYRRNVSVSGQRAVVNVFRNLREPVNIAAGIMQWEWGDVQLVVSRFVVNTTLGIAGMVDQASVLGFHSRIRTVDQALCRWGIPSGPYVMLPFLGPSTLRDTVARGGVLTAQALVVGVWVIPYRVADYLAQYSVTRDTWEALMLDQPDGYERLRGVYQLYSEIPCSARNAADNGLFFQ</sequence>
<protein>
    <recommendedName>
        <fullName evidence="6">VacJ family lipoprotein</fullName>
    </recommendedName>
</protein>
<dbReference type="PANTHER" id="PTHR30035">
    <property type="entry name" value="LIPOPROTEIN VACJ-RELATED"/>
    <property type="match status" value="1"/>
</dbReference>
<dbReference type="PRINTS" id="PR01805">
    <property type="entry name" value="VACJLIPOPROT"/>
</dbReference>
<keyword evidence="2" id="KW-0732">Signal</keyword>
<feature type="region of interest" description="Disordered" evidence="3">
    <location>
        <begin position="28"/>
        <end position="110"/>
    </location>
</feature>
<proteinExistence type="inferred from homology"/>
<feature type="compositionally biased region" description="Low complexity" evidence="3">
    <location>
        <begin position="49"/>
        <end position="62"/>
    </location>
</feature>
<dbReference type="PANTHER" id="PTHR30035:SF3">
    <property type="entry name" value="INTERMEMBRANE PHOSPHOLIPID TRANSPORT SYSTEM LIPOPROTEIN MLAA"/>
    <property type="match status" value="1"/>
</dbReference>
<feature type="compositionally biased region" description="Basic and acidic residues" evidence="3">
    <location>
        <begin position="32"/>
        <end position="48"/>
    </location>
</feature>
<evidence type="ECO:0008006" key="6">
    <source>
        <dbReference type="Google" id="ProtNLM"/>
    </source>
</evidence>
<dbReference type="InterPro" id="IPR007428">
    <property type="entry name" value="MlaA"/>
</dbReference>
<dbReference type="RefSeq" id="WP_163674700.1">
    <property type="nucleotide sequence ID" value="NZ_JAAIYP010000009.1"/>
</dbReference>
<keyword evidence="5" id="KW-1185">Reference proteome</keyword>
<dbReference type="GO" id="GO:0120010">
    <property type="term" value="P:intermembrane phospholipid transfer"/>
    <property type="evidence" value="ECO:0007669"/>
    <property type="project" value="TreeGrafter"/>
</dbReference>
<name>A0A7C9QSE2_9PROT</name>
<evidence type="ECO:0000256" key="3">
    <source>
        <dbReference type="SAM" id="MobiDB-lite"/>
    </source>
</evidence>
<reference evidence="4 5" key="1">
    <citation type="submission" date="2020-02" db="EMBL/GenBank/DDBJ databases">
        <authorList>
            <person name="Dziuba M."/>
            <person name="Kuznetsov B."/>
            <person name="Mardanov A."/>
            <person name="Ravin N."/>
            <person name="Grouzdev D."/>
        </authorList>
    </citation>
    <scope>NUCLEOTIDE SEQUENCE [LARGE SCALE GENOMIC DNA]</scope>
    <source>
        <strain evidence="4 5">SpK</strain>
    </source>
</reference>
<dbReference type="GO" id="GO:0016020">
    <property type="term" value="C:membrane"/>
    <property type="evidence" value="ECO:0007669"/>
    <property type="project" value="InterPro"/>
</dbReference>
<evidence type="ECO:0000313" key="5">
    <source>
        <dbReference type="Proteomes" id="UP000480684"/>
    </source>
</evidence>
<evidence type="ECO:0000256" key="2">
    <source>
        <dbReference type="ARBA" id="ARBA00022729"/>
    </source>
</evidence>
<comment type="similarity">
    <text evidence="1">Belongs to the MlaA family.</text>
</comment>
<accession>A0A7C9QSE2</accession>
<dbReference type="Pfam" id="PF04333">
    <property type="entry name" value="MlaA"/>
    <property type="match status" value="1"/>
</dbReference>
<dbReference type="AlphaFoldDB" id="A0A7C9QSE2"/>